<organism evidence="6 7">
    <name type="scientific">Blautia wexlerae</name>
    <dbReference type="NCBI Taxonomy" id="418240"/>
    <lineage>
        <taxon>Bacteria</taxon>
        <taxon>Bacillati</taxon>
        <taxon>Bacillota</taxon>
        <taxon>Clostridia</taxon>
        <taxon>Lachnospirales</taxon>
        <taxon>Lachnospiraceae</taxon>
        <taxon>Blautia</taxon>
    </lineage>
</organism>
<dbReference type="Pfam" id="PF00069">
    <property type="entry name" value="Pkinase"/>
    <property type="match status" value="1"/>
</dbReference>
<sequence>MEYHTGTVVFGDWVIVEKIGEGASGQVFKIQKTIERNNSKTYVYSALKVIRIPRSASDVYEVRNASTDEKSVTEYFQKYVDQIINEIEIMSELKGHPNIVSYEDHSVIPHRGEVGWDILLKMELLIPFQEWQTNHMLDETEVLKLGRDISAALAFARNRGLVHRDVKPQNIFVDEFGNFKLGDFGISRTIEKTMSGLSRKGTESYMAPEVYNGNAYGESVDVYSLGLVLYKCLNNNRLPFFPPISKPIRYSDREEALNKRMAGYRIPELENVTDEFMEILYKACEFNPQKRIKNAEELYESLDLLEKKRRQESGTKNYYGKRDAEKTELIENGKMYHTGRNSGSRTYTSEKKQGKNRKTAGVIGAFAVVCMLFLVIAAGYKILPYINNSEEKGSYRIISDGYEMLTQTYDGYMRMQRNEKWGYLDEMGREVIPAEYDFIKFFGENGLAPAQKDGRWYYIDKENNIVENPVFDEYEYMGILSNGFIPAKQWDGKWGYLDSDFNKVSTFEYDQALPFLNGIAAVKKGEMWALINNNMEVTTDYIYDNIVVDGREMCSYNNVVFVYVGDKKYLVNGNGKKICEDAFEDAAPFLSVGPVAVEMNGKWGYISSDGKKVIDYQYERGRSFTQIGYAAAKQNGKYGYIDEKNHWVIQPEFIQAKACNDHGIAAVESEEGIWKLIQIE</sequence>
<dbReference type="SMART" id="SM00220">
    <property type="entry name" value="S_TKc"/>
    <property type="match status" value="1"/>
</dbReference>
<keyword evidence="4" id="KW-0812">Transmembrane</keyword>
<dbReference type="Proteomes" id="UP000366766">
    <property type="component" value="Unassembled WGS sequence"/>
</dbReference>
<dbReference type="AlphaFoldDB" id="A0A564WW11"/>
<keyword evidence="4" id="KW-1133">Transmembrane helix</keyword>
<dbReference type="InterPro" id="IPR008271">
    <property type="entry name" value="Ser/Thr_kinase_AS"/>
</dbReference>
<dbReference type="InterPro" id="IPR045269">
    <property type="entry name" value="Atg1-like"/>
</dbReference>
<dbReference type="GO" id="GO:0005524">
    <property type="term" value="F:ATP binding"/>
    <property type="evidence" value="ECO:0007669"/>
    <property type="project" value="UniProtKB-UniRule"/>
</dbReference>
<keyword evidence="1 3" id="KW-0547">Nucleotide-binding</keyword>
<dbReference type="PROSITE" id="PS00107">
    <property type="entry name" value="PROTEIN_KINASE_ATP"/>
    <property type="match status" value="1"/>
</dbReference>
<reference evidence="6 7" key="1">
    <citation type="submission" date="2019-07" db="EMBL/GenBank/DDBJ databases">
        <authorList>
            <person name="Chang H.-W."/>
            <person name="Raman A."/>
            <person name="Venkatesh S."/>
            <person name="Gehrig J."/>
        </authorList>
    </citation>
    <scope>NUCLEOTIDE SEQUENCE [LARGE SCALE GENOMIC DNA]</scope>
    <source>
        <strain evidence="6">Blautia_wexlerae_LFYP_14</strain>
    </source>
</reference>
<accession>A0A564WW11</accession>
<proteinExistence type="predicted"/>
<dbReference type="Gene3D" id="1.10.510.10">
    <property type="entry name" value="Transferase(Phosphotransferase) domain 1"/>
    <property type="match status" value="1"/>
</dbReference>
<dbReference type="PROSITE" id="PS00108">
    <property type="entry name" value="PROTEIN_KINASE_ST"/>
    <property type="match status" value="1"/>
</dbReference>
<keyword evidence="6" id="KW-0418">Kinase</keyword>
<keyword evidence="2 3" id="KW-0067">ATP-binding</keyword>
<protein>
    <submittedName>
        <fullName evidence="6">Serine/threonine-protein kinase PrkC</fullName>
        <ecNumber evidence="6">2.7.11.1</ecNumber>
    </submittedName>
</protein>
<evidence type="ECO:0000256" key="4">
    <source>
        <dbReference type="SAM" id="Phobius"/>
    </source>
</evidence>
<dbReference type="GO" id="GO:0005737">
    <property type="term" value="C:cytoplasm"/>
    <property type="evidence" value="ECO:0007669"/>
    <property type="project" value="TreeGrafter"/>
</dbReference>
<gene>
    <name evidence="6" type="primary">prkC_3</name>
    <name evidence="6" type="ORF">BWLFYP14_02917</name>
</gene>
<evidence type="ECO:0000313" key="6">
    <source>
        <dbReference type="EMBL" id="VUX66641.1"/>
    </source>
</evidence>
<dbReference type="SUPFAM" id="SSF56112">
    <property type="entry name" value="Protein kinase-like (PK-like)"/>
    <property type="match status" value="1"/>
</dbReference>
<dbReference type="EMBL" id="CABHOF010000072">
    <property type="protein sequence ID" value="VUX66641.1"/>
    <property type="molecule type" value="Genomic_DNA"/>
</dbReference>
<feature type="binding site" evidence="3">
    <location>
        <position position="48"/>
    </location>
    <ligand>
        <name>ATP</name>
        <dbReference type="ChEBI" id="CHEBI:30616"/>
    </ligand>
</feature>
<dbReference type="CDD" id="cd14014">
    <property type="entry name" value="STKc_PknB_like"/>
    <property type="match status" value="1"/>
</dbReference>
<evidence type="ECO:0000256" key="2">
    <source>
        <dbReference type="ARBA" id="ARBA00022840"/>
    </source>
</evidence>
<dbReference type="PANTHER" id="PTHR24348">
    <property type="entry name" value="SERINE/THREONINE-PROTEIN KINASE UNC-51-RELATED"/>
    <property type="match status" value="1"/>
</dbReference>
<feature type="domain" description="Protein kinase" evidence="5">
    <location>
        <begin position="13"/>
        <end position="305"/>
    </location>
</feature>
<evidence type="ECO:0000256" key="3">
    <source>
        <dbReference type="PROSITE-ProRule" id="PRU10141"/>
    </source>
</evidence>
<dbReference type="SUPFAM" id="SSF69360">
    <property type="entry name" value="Cell wall binding repeat"/>
    <property type="match status" value="1"/>
</dbReference>
<dbReference type="InterPro" id="IPR017441">
    <property type="entry name" value="Protein_kinase_ATP_BS"/>
</dbReference>
<dbReference type="EC" id="2.7.11.1" evidence="6"/>
<dbReference type="Gene3D" id="3.30.200.20">
    <property type="entry name" value="Phosphorylase Kinase, domain 1"/>
    <property type="match status" value="1"/>
</dbReference>
<evidence type="ECO:0000313" key="7">
    <source>
        <dbReference type="Proteomes" id="UP000366766"/>
    </source>
</evidence>
<dbReference type="InterPro" id="IPR011009">
    <property type="entry name" value="Kinase-like_dom_sf"/>
</dbReference>
<evidence type="ECO:0000256" key="1">
    <source>
        <dbReference type="ARBA" id="ARBA00022741"/>
    </source>
</evidence>
<dbReference type="RefSeq" id="WP_118593262.1">
    <property type="nucleotide sequence ID" value="NZ_CABHOF010000072.1"/>
</dbReference>
<feature type="transmembrane region" description="Helical" evidence="4">
    <location>
        <begin position="360"/>
        <end position="380"/>
    </location>
</feature>
<dbReference type="GO" id="GO:0004674">
    <property type="term" value="F:protein serine/threonine kinase activity"/>
    <property type="evidence" value="ECO:0007669"/>
    <property type="project" value="UniProtKB-EC"/>
</dbReference>
<dbReference type="Pfam" id="PF14903">
    <property type="entry name" value="WG_beta_rep"/>
    <property type="match status" value="3"/>
</dbReference>
<dbReference type="InterPro" id="IPR032774">
    <property type="entry name" value="WG_beta_rep"/>
</dbReference>
<dbReference type="PROSITE" id="PS50011">
    <property type="entry name" value="PROTEIN_KINASE_DOM"/>
    <property type="match status" value="1"/>
</dbReference>
<evidence type="ECO:0000259" key="5">
    <source>
        <dbReference type="PROSITE" id="PS50011"/>
    </source>
</evidence>
<keyword evidence="6" id="KW-0808">Transferase</keyword>
<keyword evidence="4" id="KW-0472">Membrane</keyword>
<keyword evidence="7" id="KW-1185">Reference proteome</keyword>
<dbReference type="InterPro" id="IPR000719">
    <property type="entry name" value="Prot_kinase_dom"/>
</dbReference>
<name>A0A564WW11_9FIRM</name>